<dbReference type="InterPro" id="IPR003313">
    <property type="entry name" value="AraC-bd"/>
</dbReference>
<proteinExistence type="predicted"/>
<evidence type="ECO:0000256" key="2">
    <source>
        <dbReference type="ARBA" id="ARBA00023125"/>
    </source>
</evidence>
<sequence length="259" mass="30620">MLKCGLKETTPGNYSDDVISDAYIWQQQNWKHDDYEHSHARYQLSYVTEGFQYFYIENKVYFVPQNHAIWIPSNIKHRISSSAETVNLTVLLFKYIPQNQFYNSVKIFRVPIVLHEMLNYATKWNKQLIEDDNQKVFLLAILQNLPDFYQKNNALEIPVPSDERLIPICSHINENFRYEFKVEDYVEIANMSVRNLQRIFKNETGITIQKYIQLTRILKSIELIDTKKYTLTEVAFKVGYKSLSAFLTSYKSLMKSAPK</sequence>
<evidence type="ECO:0000313" key="5">
    <source>
        <dbReference type="EMBL" id="QLL57581.1"/>
    </source>
</evidence>
<name>A0A7H9DS62_9FLAO</name>
<dbReference type="SUPFAM" id="SSF51182">
    <property type="entry name" value="RmlC-like cupins"/>
    <property type="match status" value="1"/>
</dbReference>
<feature type="domain" description="HTH araC/xylS-type" evidence="4">
    <location>
        <begin position="166"/>
        <end position="259"/>
    </location>
</feature>
<dbReference type="RefSeq" id="WP_038330885.1">
    <property type="nucleotide sequence ID" value="NZ_CP040908.1"/>
</dbReference>
<keyword evidence="2" id="KW-0238">DNA-binding</keyword>
<dbReference type="GO" id="GO:0003700">
    <property type="term" value="F:DNA-binding transcription factor activity"/>
    <property type="evidence" value="ECO:0007669"/>
    <property type="project" value="InterPro"/>
</dbReference>
<dbReference type="InterPro" id="IPR018060">
    <property type="entry name" value="HTH_AraC"/>
</dbReference>
<dbReference type="PROSITE" id="PS01124">
    <property type="entry name" value="HTH_ARAC_FAMILY_2"/>
    <property type="match status" value="1"/>
</dbReference>
<evidence type="ECO:0000313" key="6">
    <source>
        <dbReference type="Proteomes" id="UP000510643"/>
    </source>
</evidence>
<keyword evidence="3" id="KW-0804">Transcription</keyword>
<dbReference type="AlphaFoldDB" id="A0A7H9DS62"/>
<dbReference type="PROSITE" id="PS00041">
    <property type="entry name" value="HTH_ARAC_FAMILY_1"/>
    <property type="match status" value="1"/>
</dbReference>
<evidence type="ECO:0000256" key="1">
    <source>
        <dbReference type="ARBA" id="ARBA00023015"/>
    </source>
</evidence>
<dbReference type="OrthoDB" id="9804543at2"/>
<dbReference type="EMBL" id="CP040908">
    <property type="protein sequence ID" value="QLL57581.1"/>
    <property type="molecule type" value="Genomic_DNA"/>
</dbReference>
<protein>
    <submittedName>
        <fullName evidence="5">AraC family transcriptional regulator</fullName>
    </submittedName>
</protein>
<dbReference type="InterPro" id="IPR014710">
    <property type="entry name" value="RmlC-like_jellyroll"/>
</dbReference>
<accession>A0A7H9DS62</accession>
<dbReference type="GO" id="GO:0043565">
    <property type="term" value="F:sequence-specific DNA binding"/>
    <property type="evidence" value="ECO:0007669"/>
    <property type="project" value="InterPro"/>
</dbReference>
<evidence type="ECO:0000256" key="3">
    <source>
        <dbReference type="ARBA" id="ARBA00023163"/>
    </source>
</evidence>
<dbReference type="PANTHER" id="PTHR11019:SF159">
    <property type="entry name" value="TRANSCRIPTIONAL REGULATOR-RELATED"/>
    <property type="match status" value="1"/>
</dbReference>
<dbReference type="Gene3D" id="1.10.10.60">
    <property type="entry name" value="Homeodomain-like"/>
    <property type="match status" value="2"/>
</dbReference>
<keyword evidence="1" id="KW-0805">Transcription regulation</keyword>
<evidence type="ECO:0000259" key="4">
    <source>
        <dbReference type="PROSITE" id="PS01124"/>
    </source>
</evidence>
<keyword evidence="6" id="KW-1185">Reference proteome</keyword>
<dbReference type="Pfam" id="PF02311">
    <property type="entry name" value="AraC_binding"/>
    <property type="match status" value="1"/>
</dbReference>
<dbReference type="GeneID" id="78400916"/>
<dbReference type="InterPro" id="IPR011051">
    <property type="entry name" value="RmlC_Cupin_sf"/>
</dbReference>
<dbReference type="Gene3D" id="2.60.120.10">
    <property type="entry name" value="Jelly Rolls"/>
    <property type="match status" value="1"/>
</dbReference>
<dbReference type="Proteomes" id="UP000510643">
    <property type="component" value="Chromosome"/>
</dbReference>
<organism evidence="5 6">
    <name type="scientific">Empedobacter falsenii</name>
    <dbReference type="NCBI Taxonomy" id="343874"/>
    <lineage>
        <taxon>Bacteria</taxon>
        <taxon>Pseudomonadati</taxon>
        <taxon>Bacteroidota</taxon>
        <taxon>Flavobacteriia</taxon>
        <taxon>Flavobacteriales</taxon>
        <taxon>Weeksellaceae</taxon>
        <taxon>Empedobacter</taxon>
    </lineage>
</organism>
<gene>
    <name evidence="5" type="ORF">FH779_05580</name>
</gene>
<dbReference type="Pfam" id="PF12833">
    <property type="entry name" value="HTH_18"/>
    <property type="match status" value="1"/>
</dbReference>
<reference evidence="5 6" key="1">
    <citation type="submission" date="2019-06" db="EMBL/GenBank/DDBJ databases">
        <title>Emergence of pandrug resistant Empedobacter falsenii in China.</title>
        <authorList>
            <person name="Dong N."/>
            <person name="Chen S."/>
            <person name="Zhang R."/>
        </authorList>
    </citation>
    <scope>NUCLEOTIDE SEQUENCE [LARGE SCALE GENOMIC DNA]</scope>
    <source>
        <strain evidence="5 6">1681-1</strain>
    </source>
</reference>
<dbReference type="PANTHER" id="PTHR11019">
    <property type="entry name" value="HTH-TYPE TRANSCRIPTIONAL REGULATOR NIMR"/>
    <property type="match status" value="1"/>
</dbReference>
<dbReference type="SMART" id="SM00342">
    <property type="entry name" value="HTH_ARAC"/>
    <property type="match status" value="1"/>
</dbReference>
<dbReference type="InterPro" id="IPR018062">
    <property type="entry name" value="HTH_AraC-typ_CS"/>
</dbReference>
<dbReference type="KEGG" id="efal:FH779_05580"/>